<dbReference type="AlphaFoldDB" id="A0A7X8TUN7"/>
<dbReference type="SUPFAM" id="SSF56529">
    <property type="entry name" value="FAH"/>
    <property type="match status" value="1"/>
</dbReference>
<dbReference type="PANTHER" id="PTHR30143">
    <property type="entry name" value="ACID HYDRATASE"/>
    <property type="match status" value="1"/>
</dbReference>
<accession>A0A7X8TUN7</accession>
<gene>
    <name evidence="1" type="ORF">HGP28_17400</name>
</gene>
<evidence type="ECO:0000313" key="1">
    <source>
        <dbReference type="EMBL" id="NLS14638.1"/>
    </source>
</evidence>
<dbReference type="Gene3D" id="3.90.850.10">
    <property type="entry name" value="Fumarylacetoacetase-like, C-terminal domain"/>
    <property type="match status" value="1"/>
</dbReference>
<evidence type="ECO:0000313" key="2">
    <source>
        <dbReference type="Proteomes" id="UP000535589"/>
    </source>
</evidence>
<comment type="caution">
    <text evidence="1">The sequence shown here is derived from an EMBL/GenBank/DDBJ whole genome shotgun (WGS) entry which is preliminary data.</text>
</comment>
<dbReference type="GO" id="GO:0005737">
    <property type="term" value="C:cytoplasm"/>
    <property type="evidence" value="ECO:0007669"/>
    <property type="project" value="TreeGrafter"/>
</dbReference>
<dbReference type="PANTHER" id="PTHR30143:SF0">
    <property type="entry name" value="2-KETO-4-PENTENOATE HYDRATASE"/>
    <property type="match status" value="1"/>
</dbReference>
<proteinExistence type="predicted"/>
<dbReference type="RefSeq" id="WP_168837742.1">
    <property type="nucleotide sequence ID" value="NZ_JABAIK010000025.1"/>
</dbReference>
<organism evidence="1 2">
    <name type="scientific">Vibrio agarilyticus</name>
    <dbReference type="NCBI Taxonomy" id="2726741"/>
    <lineage>
        <taxon>Bacteria</taxon>
        <taxon>Pseudomonadati</taxon>
        <taxon>Pseudomonadota</taxon>
        <taxon>Gammaproteobacteria</taxon>
        <taxon>Vibrionales</taxon>
        <taxon>Vibrionaceae</taxon>
        <taxon>Vibrio</taxon>
    </lineage>
</organism>
<dbReference type="InterPro" id="IPR050772">
    <property type="entry name" value="Hydratase-Decarb/MhpD_sf"/>
</dbReference>
<sequence>MMEKFELAAKELLSRRVAGMKAPRLAENVRPASIEDALQIQAAMTQQRSDAIGGWKCLLPISEQQMIVAPIFSDTVKRLSDTEKQSAECFMMADNDCVRIEPEIAFVLSQDLPASDVGYDESQINDAIGSCHMALELMQSRFADDSGAEFFERLADGLVNQGLFLGPQIDRAKAFAASQIEIDVIQGETTKSFAGHHPNGDPVAPIYWLINFMSRRGVSFKAGQAIITGSYCGIVEVAFDKEILICYQGLGEYRVTFKAE</sequence>
<dbReference type="Proteomes" id="UP000535589">
    <property type="component" value="Unassembled WGS sequence"/>
</dbReference>
<reference evidence="1 2" key="1">
    <citation type="submission" date="2020-04" db="EMBL/GenBank/DDBJ databases">
        <title>Vibrio sp. SM6, a novel species isolated from seawater.</title>
        <authorList>
            <person name="Wang X."/>
        </authorList>
    </citation>
    <scope>NUCLEOTIDE SEQUENCE [LARGE SCALE GENOMIC DNA]</scope>
    <source>
        <strain evidence="1 2">SM6</strain>
    </source>
</reference>
<keyword evidence="2" id="KW-1185">Reference proteome</keyword>
<name>A0A7X8TUN7_9VIBR</name>
<protein>
    <submittedName>
        <fullName evidence="1">Hydratase</fullName>
    </submittedName>
</protein>
<dbReference type="EMBL" id="JABAIK010000025">
    <property type="protein sequence ID" value="NLS14638.1"/>
    <property type="molecule type" value="Genomic_DNA"/>
</dbReference>
<dbReference type="GO" id="GO:0008684">
    <property type="term" value="F:2-oxopent-4-enoate hydratase activity"/>
    <property type="evidence" value="ECO:0007669"/>
    <property type="project" value="TreeGrafter"/>
</dbReference>
<dbReference type="InterPro" id="IPR036663">
    <property type="entry name" value="Fumarylacetoacetase_C_sf"/>
</dbReference>